<evidence type="ECO:0000313" key="3">
    <source>
        <dbReference type="Proteomes" id="UP000216151"/>
    </source>
</evidence>
<accession>A0A269XXG7</accession>
<keyword evidence="3" id="KW-1185">Reference proteome</keyword>
<keyword evidence="1" id="KW-1133">Transmembrane helix</keyword>
<gene>
    <name evidence="2" type="ORF">B8X00_08935</name>
</gene>
<dbReference type="Pfam" id="PF06912">
    <property type="entry name" value="DUF1275"/>
    <property type="match status" value="1"/>
</dbReference>
<feature type="transmembrane region" description="Helical" evidence="1">
    <location>
        <begin position="214"/>
        <end position="233"/>
    </location>
</feature>
<protein>
    <submittedName>
        <fullName evidence="2">DUF1275 family protein</fullName>
    </submittedName>
</protein>
<dbReference type="PANTHER" id="PTHR37314:SF4">
    <property type="entry name" value="UPF0700 TRANSMEMBRANE PROTEIN YOAK"/>
    <property type="match status" value="1"/>
</dbReference>
<dbReference type="OrthoDB" id="270162at2"/>
<dbReference type="AlphaFoldDB" id="A0A269XXG7"/>
<organism evidence="2 3">
    <name type="scientific">Acetobacter fabarum</name>
    <dbReference type="NCBI Taxonomy" id="483199"/>
    <lineage>
        <taxon>Bacteria</taxon>
        <taxon>Pseudomonadati</taxon>
        <taxon>Pseudomonadota</taxon>
        <taxon>Alphaproteobacteria</taxon>
        <taxon>Acetobacterales</taxon>
        <taxon>Acetobacteraceae</taxon>
        <taxon>Acetobacter</taxon>
    </lineage>
</organism>
<keyword evidence="1" id="KW-0812">Transmembrane</keyword>
<evidence type="ECO:0000256" key="1">
    <source>
        <dbReference type="SAM" id="Phobius"/>
    </source>
</evidence>
<feature type="transmembrane region" description="Helical" evidence="1">
    <location>
        <begin position="189"/>
        <end position="208"/>
    </location>
</feature>
<dbReference type="EMBL" id="NCXK01000010">
    <property type="protein sequence ID" value="PAK77945.1"/>
    <property type="molecule type" value="Genomic_DNA"/>
</dbReference>
<proteinExistence type="predicted"/>
<feature type="transmembrane region" description="Helical" evidence="1">
    <location>
        <begin position="65"/>
        <end position="83"/>
    </location>
</feature>
<keyword evidence="1" id="KW-0472">Membrane</keyword>
<dbReference type="Proteomes" id="UP000216151">
    <property type="component" value="Unassembled WGS sequence"/>
</dbReference>
<feature type="transmembrane region" description="Helical" evidence="1">
    <location>
        <begin position="21"/>
        <end position="45"/>
    </location>
</feature>
<name>A0A269XXG7_9PROT</name>
<feature type="transmembrane region" description="Helical" evidence="1">
    <location>
        <begin position="95"/>
        <end position="117"/>
    </location>
</feature>
<evidence type="ECO:0000313" key="2">
    <source>
        <dbReference type="EMBL" id="PAK77945.1"/>
    </source>
</evidence>
<sequence>MLFQEQEKRNFVTNRRLGSSLAMIAGAINVAGFMDFGYYCANMTGNASAMALNLQDGKLLDGFRAMELSGSFVLGAVVCTFLVNRGRRRHWHAAYAFSILLEAVMLALLGLASAFMLFGPHSFIPALTLCFLMGLQNATVTRISGSVVRTTHITGMLTDLGMEIADWLDAWRHKIGPEHRYTITQRLRLHLQIICCFIGGGVVGAFVYHVWPTYFLFVTAALLASCALPGMVANSLTSFAKRQT</sequence>
<dbReference type="RefSeq" id="WP_095349899.1">
    <property type="nucleotide sequence ID" value="NZ_JBDNMF010000002.1"/>
</dbReference>
<dbReference type="PANTHER" id="PTHR37314">
    <property type="entry name" value="SLR0142 PROTEIN"/>
    <property type="match status" value="1"/>
</dbReference>
<feature type="transmembrane region" description="Helical" evidence="1">
    <location>
        <begin position="123"/>
        <end position="140"/>
    </location>
</feature>
<comment type="caution">
    <text evidence="2">The sequence shown here is derived from an EMBL/GenBank/DDBJ whole genome shotgun (WGS) entry which is preliminary data.</text>
</comment>
<dbReference type="InterPro" id="IPR010699">
    <property type="entry name" value="DUF1275"/>
</dbReference>
<reference evidence="2 3" key="1">
    <citation type="submission" date="2017-04" db="EMBL/GenBank/DDBJ databases">
        <title>Kefir bacterial isolates.</title>
        <authorList>
            <person name="Kim Y."/>
            <person name="Blasche S."/>
            <person name="Patil K.R."/>
        </authorList>
    </citation>
    <scope>NUCLEOTIDE SEQUENCE [LARGE SCALE GENOMIC DNA]</scope>
    <source>
        <strain evidence="2 3">KR</strain>
    </source>
</reference>